<evidence type="ECO:0000313" key="2">
    <source>
        <dbReference type="Proteomes" id="UP000292085"/>
    </source>
</evidence>
<sequence length="362" mass="40465">MPQISEYTDKWISAKDLDPIRGKEFKDLLLDRVSRPHIRSLAQNPMQLAILLNLISTKGLSLPDKRTALYESYMDLFFGREAEKDETVRENRDVLIQIHEHVAWLLQTDAERPGGAGSITQDGLAELVERFVISKGHDIDVLKLFQGAVERVGALVSRVQGMLEFEVQPLREYFTGKYLYTTAPYSTLGRERGGTRPRRFDALAKRPYWSNVARFYAGCYNSGELASLLAGLEGVHDDALVGPTGHALQLGLLLLNDWVFSQEPCVVNAVVQFLTRSENFRQLLASPVTWEEDRTTLPAKCGRSELGSMATAACLASHETGFITRLGMVSRANVAFDERLSQWEALRPSDPTSGLIVTDESF</sequence>
<reference evidence="1 2" key="1">
    <citation type="submission" date="2019-02" db="EMBL/GenBank/DDBJ databases">
        <authorList>
            <person name="Li Y."/>
        </authorList>
    </citation>
    <scope>NUCLEOTIDE SEQUENCE [LARGE SCALE GENOMIC DNA]</scope>
    <source>
        <strain evidence="1 2">3-7</strain>
    </source>
</reference>
<proteinExistence type="predicted"/>
<dbReference type="OrthoDB" id="2081291at2"/>
<keyword evidence="2" id="KW-1185">Reference proteome</keyword>
<protein>
    <submittedName>
        <fullName evidence="1">Uncharacterized protein</fullName>
    </submittedName>
</protein>
<evidence type="ECO:0000313" key="1">
    <source>
        <dbReference type="EMBL" id="RZF58271.1"/>
    </source>
</evidence>
<dbReference type="Proteomes" id="UP000292085">
    <property type="component" value="Unassembled WGS sequence"/>
</dbReference>
<dbReference type="EMBL" id="SGIS01000151">
    <property type="protein sequence ID" value="RZF58271.1"/>
    <property type="molecule type" value="Genomic_DNA"/>
</dbReference>
<name>A0A4Q6XEM3_9SPHN</name>
<dbReference type="AlphaFoldDB" id="A0A4Q6XEM3"/>
<comment type="caution">
    <text evidence="1">The sequence shown here is derived from an EMBL/GenBank/DDBJ whole genome shotgun (WGS) entry which is preliminary data.</text>
</comment>
<gene>
    <name evidence="1" type="ORF">EWE75_24625</name>
</gene>
<dbReference type="RefSeq" id="WP_130160637.1">
    <property type="nucleotide sequence ID" value="NZ_SGIS01000151.1"/>
</dbReference>
<accession>A0A4Q6XEM3</accession>
<organism evidence="1 2">
    <name type="scientific">Sphingomonas populi</name>
    <dbReference type="NCBI Taxonomy" id="2484750"/>
    <lineage>
        <taxon>Bacteria</taxon>
        <taxon>Pseudomonadati</taxon>
        <taxon>Pseudomonadota</taxon>
        <taxon>Alphaproteobacteria</taxon>
        <taxon>Sphingomonadales</taxon>
        <taxon>Sphingomonadaceae</taxon>
        <taxon>Sphingomonas</taxon>
    </lineage>
</organism>